<organism evidence="5 6">
    <name type="scientific">Sphagnurus paluster</name>
    <dbReference type="NCBI Taxonomy" id="117069"/>
    <lineage>
        <taxon>Eukaryota</taxon>
        <taxon>Fungi</taxon>
        <taxon>Dikarya</taxon>
        <taxon>Basidiomycota</taxon>
        <taxon>Agaricomycotina</taxon>
        <taxon>Agaricomycetes</taxon>
        <taxon>Agaricomycetidae</taxon>
        <taxon>Agaricales</taxon>
        <taxon>Tricholomatineae</taxon>
        <taxon>Lyophyllaceae</taxon>
        <taxon>Sphagnurus</taxon>
    </lineage>
</organism>
<proteinExistence type="inferred from homology"/>
<dbReference type="PANTHER" id="PTHR48081">
    <property type="entry name" value="AB HYDROLASE SUPERFAMILY PROTEIN C4A8.06C"/>
    <property type="match status" value="1"/>
</dbReference>
<feature type="domain" description="Alpha/beta hydrolase fold-3" evidence="4">
    <location>
        <begin position="78"/>
        <end position="317"/>
    </location>
</feature>
<evidence type="ECO:0000313" key="5">
    <source>
        <dbReference type="EMBL" id="KAG5634777.1"/>
    </source>
</evidence>
<dbReference type="Pfam" id="PF07859">
    <property type="entry name" value="Abhydrolase_3"/>
    <property type="match status" value="1"/>
</dbReference>
<dbReference type="Proteomes" id="UP000717328">
    <property type="component" value="Unassembled WGS sequence"/>
</dbReference>
<name>A0A9P7FTC5_9AGAR</name>
<evidence type="ECO:0000259" key="4">
    <source>
        <dbReference type="Pfam" id="PF07859"/>
    </source>
</evidence>
<dbReference type="PROSITE" id="PS01174">
    <property type="entry name" value="LIPASE_GDXG_SER"/>
    <property type="match status" value="1"/>
</dbReference>
<dbReference type="EMBL" id="JABCKI010006277">
    <property type="protein sequence ID" value="KAG5634777.1"/>
    <property type="molecule type" value="Genomic_DNA"/>
</dbReference>
<dbReference type="InterPro" id="IPR033140">
    <property type="entry name" value="Lipase_GDXG_put_SER_AS"/>
</dbReference>
<comment type="caution">
    <text evidence="5">The sequence shown here is derived from an EMBL/GenBank/DDBJ whole genome shotgun (WGS) entry which is preliminary data.</text>
</comment>
<dbReference type="PANTHER" id="PTHR48081:SF26">
    <property type="entry name" value="ALPHA_BETA HYDROLASE FOLD-3 DOMAIN-CONTAINING PROTEIN"/>
    <property type="match status" value="1"/>
</dbReference>
<evidence type="ECO:0000256" key="2">
    <source>
        <dbReference type="ARBA" id="ARBA00022801"/>
    </source>
</evidence>
<gene>
    <name evidence="5" type="ORF">H0H81_000802</name>
</gene>
<comment type="similarity">
    <text evidence="1">Belongs to the 'GDXG' lipolytic enzyme family.</text>
</comment>
<feature type="active site" evidence="3">
    <location>
        <position position="163"/>
    </location>
</feature>
<evidence type="ECO:0000313" key="6">
    <source>
        <dbReference type="Proteomes" id="UP000717328"/>
    </source>
</evidence>
<dbReference type="SUPFAM" id="SSF53474">
    <property type="entry name" value="alpha/beta-Hydrolases"/>
    <property type="match status" value="1"/>
</dbReference>
<accession>A0A9P7FTC5</accession>
<keyword evidence="2" id="KW-0378">Hydrolase</keyword>
<dbReference type="InterPro" id="IPR050300">
    <property type="entry name" value="GDXG_lipolytic_enzyme"/>
</dbReference>
<evidence type="ECO:0000256" key="1">
    <source>
        <dbReference type="ARBA" id="ARBA00010515"/>
    </source>
</evidence>
<reference evidence="5" key="2">
    <citation type="submission" date="2021-10" db="EMBL/GenBank/DDBJ databases">
        <title>Phylogenomics reveals ancestral predisposition of the termite-cultivated fungus Termitomyces towards a domesticated lifestyle.</title>
        <authorList>
            <person name="Auxier B."/>
            <person name="Grum-Grzhimaylo A."/>
            <person name="Cardenas M.E."/>
            <person name="Lodge J.D."/>
            <person name="Laessoe T."/>
            <person name="Pedersen O."/>
            <person name="Smith M.E."/>
            <person name="Kuyper T.W."/>
            <person name="Franco-Molano E.A."/>
            <person name="Baroni T.J."/>
            <person name="Aanen D.K."/>
        </authorList>
    </citation>
    <scope>NUCLEOTIDE SEQUENCE</scope>
    <source>
        <strain evidence="5">D49</strain>
    </source>
</reference>
<dbReference type="AlphaFoldDB" id="A0A9P7FTC5"/>
<keyword evidence="6" id="KW-1185">Reference proteome</keyword>
<protein>
    <recommendedName>
        <fullName evidence="4">Alpha/beta hydrolase fold-3 domain-containing protein</fullName>
    </recommendedName>
</protein>
<dbReference type="GO" id="GO:0016787">
    <property type="term" value="F:hydrolase activity"/>
    <property type="evidence" value="ECO:0007669"/>
    <property type="project" value="UniProtKB-KW"/>
</dbReference>
<reference evidence="5" key="1">
    <citation type="submission" date="2021-02" db="EMBL/GenBank/DDBJ databases">
        <authorList>
            <person name="Nieuwenhuis M."/>
            <person name="Van De Peppel L.J.J."/>
        </authorList>
    </citation>
    <scope>NUCLEOTIDE SEQUENCE</scope>
    <source>
        <strain evidence="5">D49</strain>
    </source>
</reference>
<dbReference type="InterPro" id="IPR013094">
    <property type="entry name" value="AB_hydrolase_3"/>
</dbReference>
<evidence type="ECO:0000256" key="3">
    <source>
        <dbReference type="PROSITE-ProRule" id="PRU10038"/>
    </source>
</evidence>
<dbReference type="OrthoDB" id="2152029at2759"/>
<sequence>MNSTGPLRILPNHLAITPGANVNGVWVDPVPQFVMGQLETWMTVTSVSPARIPGYWTHTKGTTLEVGAAPSPGEKVLYHLHGGGYIRLSAHPSDPTATIARGILQYADSIQRSFSIEYRLSSHKPFVVENPFPAALLDALAGYNYLVNVVGYDPKNIIVAGDSAGGNLAHALTRYLVEHQVAETTDPNFTPLPAPPGGLLLLSPWCDLSTSHEGPSASSHQFTKSDYLSVDGGMNYAKDAFLGPLGMGAAVRNPYVSPASLDPAMVIDFKGFPRTLIVSGGAEILYDQIATLRDKMIKDLGDELTYHEAKDGIHDYLVFQWHEPERSQTLKAIAEWV</sequence>
<dbReference type="InterPro" id="IPR029058">
    <property type="entry name" value="AB_hydrolase_fold"/>
</dbReference>
<dbReference type="Gene3D" id="3.40.50.1820">
    <property type="entry name" value="alpha/beta hydrolase"/>
    <property type="match status" value="1"/>
</dbReference>